<feature type="transmembrane region" description="Helical" evidence="5">
    <location>
        <begin position="109"/>
        <end position="128"/>
    </location>
</feature>
<keyword evidence="2 5" id="KW-0812">Transmembrane</keyword>
<feature type="domain" description="Sodium/calcium exchanger membrane region" evidence="6">
    <location>
        <begin position="6"/>
        <end position="153"/>
    </location>
</feature>
<organism evidence="7">
    <name type="scientific">uncultured Aureispira sp</name>
    <dbReference type="NCBI Taxonomy" id="1331704"/>
    <lineage>
        <taxon>Bacteria</taxon>
        <taxon>Pseudomonadati</taxon>
        <taxon>Bacteroidota</taxon>
        <taxon>Saprospiria</taxon>
        <taxon>Saprospirales</taxon>
        <taxon>Saprospiraceae</taxon>
        <taxon>Aureispira</taxon>
        <taxon>environmental samples</taxon>
    </lineage>
</organism>
<dbReference type="EMBL" id="CACVAQ010000227">
    <property type="protein sequence ID" value="CAA6815607.1"/>
    <property type="molecule type" value="Genomic_DNA"/>
</dbReference>
<dbReference type="GO" id="GO:0006874">
    <property type="term" value="P:intracellular calcium ion homeostasis"/>
    <property type="evidence" value="ECO:0007669"/>
    <property type="project" value="TreeGrafter"/>
</dbReference>
<dbReference type="AlphaFoldDB" id="A0A6S6TGM4"/>
<dbReference type="GO" id="GO:0005262">
    <property type="term" value="F:calcium channel activity"/>
    <property type="evidence" value="ECO:0007669"/>
    <property type="project" value="TreeGrafter"/>
</dbReference>
<evidence type="ECO:0000256" key="2">
    <source>
        <dbReference type="ARBA" id="ARBA00022692"/>
    </source>
</evidence>
<dbReference type="NCBIfam" id="TIGR00367">
    <property type="entry name" value="calcium/sodium antiporter"/>
    <property type="match status" value="1"/>
</dbReference>
<dbReference type="Gene3D" id="1.20.1420.30">
    <property type="entry name" value="NCX, central ion-binding region"/>
    <property type="match status" value="1"/>
</dbReference>
<feature type="domain" description="Sodium/calcium exchanger membrane region" evidence="6">
    <location>
        <begin position="176"/>
        <end position="330"/>
    </location>
</feature>
<sequence>MDLGIALVLLIFGFVILIKGADFLVDGASAVAKKFNISDMIIGLTIVSFGTSAPELVVNIGAALEGKSAMIIGNVLGSNIFNTCLIIGVAGLIYPLAVQRATVRKELPFSIFIIVLMFFLANDALILGGTNTVSHIDGIILLLFFVAFLYYVYSSSKNVENSDNIEIIEEMPLPKSLLLIVLGMLGLVFGGNLVLEKSLIFADYFGMSERVIGLTVIAIGTSLPELATSVVAAMKKNSDIAMGNVIGSNIFNILLVLGFSASVSPSLIEYDAAANFDIGFLLAATILVTTFLFVGTKGKPTSGGSFTYMIDRWQSGVLLVAVIGYIVYLLINQ</sequence>
<dbReference type="GO" id="GO:0008273">
    <property type="term" value="F:calcium, potassium:sodium antiporter activity"/>
    <property type="evidence" value="ECO:0007669"/>
    <property type="project" value="TreeGrafter"/>
</dbReference>
<evidence type="ECO:0000256" key="4">
    <source>
        <dbReference type="ARBA" id="ARBA00023136"/>
    </source>
</evidence>
<keyword evidence="3 5" id="KW-1133">Transmembrane helix</keyword>
<feature type="transmembrane region" description="Helical" evidence="5">
    <location>
        <begin position="272"/>
        <end position="293"/>
    </location>
</feature>
<feature type="transmembrane region" description="Helical" evidence="5">
    <location>
        <begin position="40"/>
        <end position="64"/>
    </location>
</feature>
<evidence type="ECO:0000256" key="1">
    <source>
        <dbReference type="ARBA" id="ARBA00004141"/>
    </source>
</evidence>
<evidence type="ECO:0000313" key="7">
    <source>
        <dbReference type="EMBL" id="CAA6815607.1"/>
    </source>
</evidence>
<feature type="transmembrane region" description="Helical" evidence="5">
    <location>
        <begin position="313"/>
        <end position="331"/>
    </location>
</feature>
<accession>A0A6S6TGM4</accession>
<feature type="transmembrane region" description="Helical" evidence="5">
    <location>
        <begin position="76"/>
        <end position="97"/>
    </location>
</feature>
<proteinExistence type="predicted"/>
<dbReference type="InterPro" id="IPR044880">
    <property type="entry name" value="NCX_ion-bd_dom_sf"/>
</dbReference>
<dbReference type="PANTHER" id="PTHR10846">
    <property type="entry name" value="SODIUM/POTASSIUM/CALCIUM EXCHANGER"/>
    <property type="match status" value="1"/>
</dbReference>
<reference evidence="7" key="1">
    <citation type="submission" date="2020-01" db="EMBL/GenBank/DDBJ databases">
        <authorList>
            <person name="Meier V. D."/>
            <person name="Meier V D."/>
        </authorList>
    </citation>
    <scope>NUCLEOTIDE SEQUENCE</scope>
    <source>
        <strain evidence="7">HLG_WM_MAG_10</strain>
    </source>
</reference>
<gene>
    <name evidence="7" type="ORF">HELGO_WM16700</name>
</gene>
<evidence type="ECO:0000259" key="6">
    <source>
        <dbReference type="Pfam" id="PF01699"/>
    </source>
</evidence>
<feature type="transmembrane region" description="Helical" evidence="5">
    <location>
        <begin position="135"/>
        <end position="153"/>
    </location>
</feature>
<evidence type="ECO:0000256" key="5">
    <source>
        <dbReference type="SAM" id="Phobius"/>
    </source>
</evidence>
<comment type="subcellular location">
    <subcellularLocation>
        <location evidence="1">Membrane</location>
        <topology evidence="1">Multi-pass membrane protein</topology>
    </subcellularLocation>
</comment>
<dbReference type="PANTHER" id="PTHR10846:SF8">
    <property type="entry name" value="INNER MEMBRANE PROTEIN YRBG"/>
    <property type="match status" value="1"/>
</dbReference>
<dbReference type="GO" id="GO:0005886">
    <property type="term" value="C:plasma membrane"/>
    <property type="evidence" value="ECO:0007669"/>
    <property type="project" value="TreeGrafter"/>
</dbReference>
<keyword evidence="4 5" id="KW-0472">Membrane</keyword>
<feature type="transmembrane region" description="Helical" evidence="5">
    <location>
        <begin position="173"/>
        <end position="195"/>
    </location>
</feature>
<dbReference type="InterPro" id="IPR004837">
    <property type="entry name" value="NaCa_Exmemb"/>
</dbReference>
<evidence type="ECO:0000256" key="3">
    <source>
        <dbReference type="ARBA" id="ARBA00022989"/>
    </source>
</evidence>
<protein>
    <submittedName>
        <fullName evidence="7">Inner membrane protein YrbG, predicted calcium/sodium:proton antiporter</fullName>
    </submittedName>
</protein>
<feature type="transmembrane region" description="Helical" evidence="5">
    <location>
        <begin position="240"/>
        <end position="260"/>
    </location>
</feature>
<dbReference type="Pfam" id="PF01699">
    <property type="entry name" value="Na_Ca_ex"/>
    <property type="match status" value="2"/>
</dbReference>
<name>A0A6S6TGM4_9BACT</name>
<feature type="transmembrane region" description="Helical" evidence="5">
    <location>
        <begin position="211"/>
        <end position="234"/>
    </location>
</feature>
<dbReference type="InterPro" id="IPR004481">
    <property type="entry name" value="K/Na/Ca-exchanger"/>
</dbReference>